<feature type="domain" description="DUF5940" evidence="1">
    <location>
        <begin position="348"/>
        <end position="511"/>
    </location>
</feature>
<reference evidence="2" key="1">
    <citation type="submission" date="2023-07" db="EMBL/GenBank/DDBJ databases">
        <title>Between Cages and Wild: Unraveling the Impact of Captivity on Animal Microbiomes and Antimicrobial Resistance.</title>
        <authorList>
            <person name="Schmartz G.P."/>
            <person name="Rehner J."/>
            <person name="Schuff M.J."/>
            <person name="Becker S.L."/>
            <person name="Kravczyk M."/>
            <person name="Gurevich A."/>
            <person name="Francke R."/>
            <person name="Mueller R."/>
            <person name="Keller V."/>
            <person name="Keller A."/>
        </authorList>
    </citation>
    <scope>NUCLEOTIDE SEQUENCE</scope>
    <source>
        <strain evidence="2">S39M_St_73</strain>
    </source>
</reference>
<gene>
    <name evidence="2" type="primary">grdC</name>
    <name evidence="2" type="ORF">Q4F26_01385</name>
</gene>
<sequence length="513" mass="54829">MDFATVRGTGYVLAHTPDMILEYGSTAVNERISNPDGDSDYLKNGEKYIRSYEDAVNYPANQVYIGNKHYSELKEIEMPWYKNPVEGDRFAPGGEIMPQLEFYGLLEISDSFELVHLEESFGKKAQEALSEHDLFKDDAAEMKQFVSIDYIKDHIENYEAAPLYHEDELVGCINRAHDSDPNLTSHVMAENLVAKASGILAMNNMLKGTDIDPTEIDYVIECSEEACGDINQRGGGNFAKAIAEVSKLTKSTGSDLRGFCAAPVHALIVAASMVKAGTHKNVAVVAGGSTAKLGMNGKSHISKDVPILEDCVAGFAFVVSENDGVSPVIRTDLTGAIKVGDGSSPQATMKALTDPILEGAGLNMTEIDGFATELQNPDITEPGGAGNVPEANLKMLGALGVMAGDLQRDELNDFVAAGIPGWAPTQGHIPSGVPYLAFAKQDLVDGDMDRVLMIGKGSLFLGRLTNLFDGVSVLIERNSGEVSSGSSVSVDDELKSIIKDEVASALRGLAGNL</sequence>
<organism evidence="2 3">
    <name type="scientific">Atopococcus tabaci</name>
    <dbReference type="NCBI Taxonomy" id="269774"/>
    <lineage>
        <taxon>Bacteria</taxon>
        <taxon>Bacillati</taxon>
        <taxon>Bacillota</taxon>
        <taxon>Bacilli</taxon>
        <taxon>Lactobacillales</taxon>
        <taxon>Carnobacteriaceae</taxon>
        <taxon>Atopococcus</taxon>
    </lineage>
</organism>
<evidence type="ECO:0000313" key="3">
    <source>
        <dbReference type="Proteomes" id="UP001171751"/>
    </source>
</evidence>
<accession>A0AA43RK58</accession>
<dbReference type="InterPro" id="IPR045984">
    <property type="entry name" value="DUF5940"/>
</dbReference>
<dbReference type="EMBL" id="JAUNQW010000003">
    <property type="protein sequence ID" value="MDO5456975.1"/>
    <property type="molecule type" value="Genomic_DNA"/>
</dbReference>
<dbReference type="GO" id="GO:0016491">
    <property type="term" value="F:oxidoreductase activity"/>
    <property type="evidence" value="ECO:0007669"/>
    <property type="project" value="UniProtKB-KW"/>
</dbReference>
<dbReference type="InterPro" id="IPR016039">
    <property type="entry name" value="Thiolase-like"/>
</dbReference>
<comment type="caution">
    <text evidence="2">The sequence shown here is derived from an EMBL/GenBank/DDBJ whole genome shotgun (WGS) entry which is preliminary data.</text>
</comment>
<dbReference type="Proteomes" id="UP001171751">
    <property type="component" value="Unassembled WGS sequence"/>
</dbReference>
<name>A0AA43RK58_9LACT</name>
<proteinExistence type="predicted"/>
<keyword evidence="2" id="KW-0560">Oxidoreductase</keyword>
<dbReference type="AlphaFoldDB" id="A0AA43RK58"/>
<keyword evidence="3" id="KW-1185">Reference proteome</keyword>
<dbReference type="SUPFAM" id="SSF53901">
    <property type="entry name" value="Thiolase-like"/>
    <property type="match status" value="1"/>
</dbReference>
<dbReference type="NCBIfam" id="NF040746">
    <property type="entry name" value="reduct_C_beta"/>
    <property type="match status" value="1"/>
</dbReference>
<evidence type="ECO:0000313" key="2">
    <source>
        <dbReference type="EMBL" id="MDO5456975.1"/>
    </source>
</evidence>
<dbReference type="GO" id="GO:0016746">
    <property type="term" value="F:acyltransferase activity"/>
    <property type="evidence" value="ECO:0007669"/>
    <property type="project" value="InterPro"/>
</dbReference>
<dbReference type="Gene3D" id="3.40.47.10">
    <property type="match status" value="1"/>
</dbReference>
<evidence type="ECO:0000259" key="1">
    <source>
        <dbReference type="Pfam" id="PF19364"/>
    </source>
</evidence>
<dbReference type="Pfam" id="PF19364">
    <property type="entry name" value="DUF5940"/>
    <property type="match status" value="1"/>
</dbReference>
<dbReference type="EC" id="1.21.4.-" evidence="2"/>
<protein>
    <submittedName>
        <fullName evidence="2">Glycine/sarcosine/betaine reductase complex component C subunit beta</fullName>
        <ecNumber evidence="2">1.21.4.-</ecNumber>
    </submittedName>
</protein>